<dbReference type="Pfam" id="PF11148">
    <property type="entry name" value="DUF2922"/>
    <property type="match status" value="1"/>
</dbReference>
<accession>A0ABS3LC63</accession>
<comment type="caution">
    <text evidence="2">The sequence shown here is derived from an EMBL/GenBank/DDBJ whole genome shotgun (WGS) entry which is preliminary data.</text>
</comment>
<dbReference type="EMBL" id="JAFREM010000016">
    <property type="protein sequence ID" value="MBO1306618.1"/>
    <property type="molecule type" value="Genomic_DNA"/>
</dbReference>
<dbReference type="RefSeq" id="WP_207673543.1">
    <property type="nucleotide sequence ID" value="NZ_JAFREM010000016.1"/>
</dbReference>
<keyword evidence="3" id="KW-1185">Reference proteome</keyword>
<dbReference type="InterPro" id="IPR021321">
    <property type="entry name" value="DUF2922"/>
</dbReference>
<feature type="compositionally biased region" description="Basic residues" evidence="1">
    <location>
        <begin position="264"/>
        <end position="281"/>
    </location>
</feature>
<dbReference type="Proteomes" id="UP000664601">
    <property type="component" value="Unassembled WGS sequence"/>
</dbReference>
<feature type="region of interest" description="Disordered" evidence="1">
    <location>
        <begin position="231"/>
        <end position="281"/>
    </location>
</feature>
<protein>
    <submittedName>
        <fullName evidence="2">DUF2922 domain-containing protein</fullName>
    </submittedName>
</protein>
<name>A0ABS3LC63_9ENTE</name>
<evidence type="ECO:0000313" key="3">
    <source>
        <dbReference type="Proteomes" id="UP000664601"/>
    </source>
</evidence>
<sequence length="281" mass="31027">MLSLNATFENGIGRRHSFNIKDPDRNKPAEEIRASLEKLANLNLFEKDGISMFTKVISAKFVETFETPIFDTRNEEEVEPATPVADVQPEPVQAIEVQAASTIEVQPESAQMQEAPVSFNIPQPGLIASQSAAALMQAAPVEPAMDKPRSQGGTQCIRITVPQDYQPNQMSDDELIALLSTGLPEGAKLEDFSLDDIVMTLEEPGEVATPPAPLTEQTTDAPIGQSVEMIEEAEEEPVEEKRSGWFPKRKKGTNPLAGFSADKRRNKKAINRWKREKNKTK</sequence>
<reference evidence="2 3" key="1">
    <citation type="submission" date="2021-03" db="EMBL/GenBank/DDBJ databases">
        <title>Enterococcal diversity collection.</title>
        <authorList>
            <person name="Gilmore M.S."/>
            <person name="Schwartzman J."/>
            <person name="Van Tyne D."/>
            <person name="Martin M."/>
            <person name="Earl A.M."/>
            <person name="Manson A.L."/>
            <person name="Straub T."/>
            <person name="Salamzade R."/>
            <person name="Saavedra J."/>
            <person name="Lebreton F."/>
            <person name="Prichula J."/>
            <person name="Schaufler K."/>
            <person name="Gaca A."/>
            <person name="Sgardioli B."/>
            <person name="Wagenaar J."/>
            <person name="Strong T."/>
        </authorList>
    </citation>
    <scope>NUCLEOTIDE SEQUENCE [LARGE SCALE GENOMIC DNA]</scope>
    <source>
        <strain evidence="2 3">669A</strain>
    </source>
</reference>
<gene>
    <name evidence="2" type="ORF">JZO70_10615</name>
</gene>
<evidence type="ECO:0000313" key="2">
    <source>
        <dbReference type="EMBL" id="MBO1306618.1"/>
    </source>
</evidence>
<proteinExistence type="predicted"/>
<evidence type="ECO:0000256" key="1">
    <source>
        <dbReference type="SAM" id="MobiDB-lite"/>
    </source>
</evidence>
<organism evidence="2 3">
    <name type="scientific">Candidatus Enterococcus moelleringii</name>
    <dbReference type="NCBI Taxonomy" id="2815325"/>
    <lineage>
        <taxon>Bacteria</taxon>
        <taxon>Bacillati</taxon>
        <taxon>Bacillota</taxon>
        <taxon>Bacilli</taxon>
        <taxon>Lactobacillales</taxon>
        <taxon>Enterococcaceae</taxon>
        <taxon>Enterococcus</taxon>
    </lineage>
</organism>